<feature type="compositionally biased region" description="Basic residues" evidence="1">
    <location>
        <begin position="64"/>
        <end position="73"/>
    </location>
</feature>
<feature type="region of interest" description="Disordered" evidence="1">
    <location>
        <begin position="50"/>
        <end position="73"/>
    </location>
</feature>
<reference evidence="2" key="1">
    <citation type="submission" date="2021-06" db="EMBL/GenBank/DDBJ databases">
        <authorList>
            <person name="Criscuolo A."/>
        </authorList>
    </citation>
    <scope>NUCLEOTIDE SEQUENCE</scope>
    <source>
        <strain evidence="2">CIP111803</strain>
    </source>
</reference>
<sequence length="73" mass="8067">MSNVNMDDVEFIGFIDAARTELIKIVVNGPLPDANKNPIRLAEEIAAVDTITGSSRPRGDTRTRTRSRPSRGW</sequence>
<protein>
    <submittedName>
        <fullName evidence="2">Uncharacterized protein</fullName>
    </submittedName>
</protein>
<accession>A0A916JST2</accession>
<dbReference type="AlphaFoldDB" id="A0A916JST2"/>
<organism evidence="2 3">
    <name type="scientific">Leucobacter soli</name>
    <dbReference type="NCBI Taxonomy" id="2812850"/>
    <lineage>
        <taxon>Bacteria</taxon>
        <taxon>Bacillati</taxon>
        <taxon>Actinomycetota</taxon>
        <taxon>Actinomycetes</taxon>
        <taxon>Micrococcales</taxon>
        <taxon>Microbacteriaceae</taxon>
        <taxon>Leucobacter</taxon>
    </lineage>
</organism>
<gene>
    <name evidence="2" type="ORF">LEUCIP111803_00371</name>
</gene>
<dbReference type="Proteomes" id="UP000693892">
    <property type="component" value="Unassembled WGS sequence"/>
</dbReference>
<comment type="caution">
    <text evidence="2">The sequence shown here is derived from an EMBL/GenBank/DDBJ whole genome shotgun (WGS) entry which is preliminary data.</text>
</comment>
<evidence type="ECO:0000313" key="2">
    <source>
        <dbReference type="EMBL" id="CAG7600264.1"/>
    </source>
</evidence>
<keyword evidence="3" id="KW-1185">Reference proteome</keyword>
<evidence type="ECO:0000256" key="1">
    <source>
        <dbReference type="SAM" id="MobiDB-lite"/>
    </source>
</evidence>
<dbReference type="RefSeq" id="WP_218114021.1">
    <property type="nucleotide sequence ID" value="NZ_CAJVAP010000003.1"/>
</dbReference>
<name>A0A916JST2_9MICO</name>
<evidence type="ECO:0000313" key="3">
    <source>
        <dbReference type="Proteomes" id="UP000693892"/>
    </source>
</evidence>
<dbReference type="EMBL" id="CAJVAP010000003">
    <property type="protein sequence ID" value="CAG7600264.1"/>
    <property type="molecule type" value="Genomic_DNA"/>
</dbReference>
<proteinExistence type="predicted"/>